<keyword evidence="1" id="KW-0812">Transmembrane</keyword>
<dbReference type="InterPro" id="IPR011250">
    <property type="entry name" value="OMP/PagP_B-barrel"/>
</dbReference>
<organism evidence="3 4">
    <name type="scientific">Myroides pelagicus</name>
    <dbReference type="NCBI Taxonomy" id="270914"/>
    <lineage>
        <taxon>Bacteria</taxon>
        <taxon>Pseudomonadati</taxon>
        <taxon>Bacteroidota</taxon>
        <taxon>Flavobacteriia</taxon>
        <taxon>Flavobacteriales</taxon>
        <taxon>Flavobacteriaceae</taxon>
        <taxon>Myroides</taxon>
    </lineage>
</organism>
<dbReference type="SUPFAM" id="SSF56925">
    <property type="entry name" value="OMPA-like"/>
    <property type="match status" value="1"/>
</dbReference>
<evidence type="ECO:0000259" key="2">
    <source>
        <dbReference type="Pfam" id="PF13568"/>
    </source>
</evidence>
<gene>
    <name evidence="3" type="ORF">GJV77_00020</name>
</gene>
<evidence type="ECO:0000313" key="4">
    <source>
        <dbReference type="Proteomes" id="UP000488936"/>
    </source>
</evidence>
<sequence>MSKEWNEELRKKMKGFSHQAPVDVWDNVEKIIFEDKKKAVILPLIPQKPWFKQPVVLYRGGLLIGAATVALMLFVKPSVNEHITKPIKEKVSSKVNAVATAIERQDAEVVEQRTIAPKQALIAKVEREKQSTLFNHNYLNEHTERHQIAGERAVAFTEVAVTFAGDTNTEPISLEELIEKEKAFWEQEELIATSNNKLKSKRKGWDAAVHTNGIFAKSQQTIPGYATMNGTTLGIDSEIVQSINGGTNAFSDIFKANRIEDVVTNVTHKAPITAGVSIGYGLSDRWSVSTGLTYTIMSSELESGQKYNRMVSKQTLHFLGVPLQVNYRMFNLSKVNTYVTAGTLFEKTISGNTKTDYIVNDQLSKQVDSRTNIKEVQLSLNAGVGMEYRVSDLIGIYVEPGVQYHVKDNSEIGVFYKEKPFNFNLKAGLRFNLSK</sequence>
<dbReference type="Proteomes" id="UP000488936">
    <property type="component" value="Unassembled WGS sequence"/>
</dbReference>
<comment type="caution">
    <text evidence="3">The sequence shown here is derived from an EMBL/GenBank/DDBJ whole genome shotgun (WGS) entry which is preliminary data.</text>
</comment>
<keyword evidence="1" id="KW-0472">Membrane</keyword>
<evidence type="ECO:0000256" key="1">
    <source>
        <dbReference type="SAM" id="Phobius"/>
    </source>
</evidence>
<protein>
    <submittedName>
        <fullName evidence="3">Outer membrane beta-barrel protein</fullName>
    </submittedName>
</protein>
<dbReference type="EMBL" id="WMJY01000001">
    <property type="protein sequence ID" value="MTH28312.1"/>
    <property type="molecule type" value="Genomic_DNA"/>
</dbReference>
<accession>A0A7K1GGV4</accession>
<dbReference type="Pfam" id="PF13568">
    <property type="entry name" value="OMP_b-brl_2"/>
    <property type="match status" value="1"/>
</dbReference>
<evidence type="ECO:0000313" key="3">
    <source>
        <dbReference type="EMBL" id="MTH28312.1"/>
    </source>
</evidence>
<reference evidence="3 4" key="1">
    <citation type="journal article" date="2006" name="Int. J. Syst. Evol. Microbiol.">
        <title>Myroides pelagicus sp. nov., isolated from seawater in Thailand.</title>
        <authorList>
            <person name="Yoon J."/>
            <person name="Maneerat S."/>
            <person name="Kawai F."/>
            <person name="Yokota A."/>
        </authorList>
    </citation>
    <scope>NUCLEOTIDE SEQUENCE [LARGE SCALE GENOMIC DNA]</scope>
    <source>
        <strain evidence="3 4">SM1T</strain>
    </source>
</reference>
<dbReference type="OrthoDB" id="1150526at2"/>
<feature type="transmembrane region" description="Helical" evidence="1">
    <location>
        <begin position="56"/>
        <end position="75"/>
    </location>
</feature>
<keyword evidence="1" id="KW-1133">Transmembrane helix</keyword>
<keyword evidence="4" id="KW-1185">Reference proteome</keyword>
<name>A0A7K1GGV4_9FLAO</name>
<dbReference type="RefSeq" id="WP_155034305.1">
    <property type="nucleotide sequence ID" value="NZ_JBHTIG010000060.1"/>
</dbReference>
<feature type="domain" description="Outer membrane protein beta-barrel" evidence="2">
    <location>
        <begin position="261"/>
        <end position="389"/>
    </location>
</feature>
<dbReference type="AlphaFoldDB" id="A0A7K1GGV4"/>
<dbReference type="InterPro" id="IPR025665">
    <property type="entry name" value="Beta-barrel_OMP_2"/>
</dbReference>
<dbReference type="Gene3D" id="2.40.160.20">
    <property type="match status" value="1"/>
</dbReference>
<proteinExistence type="predicted"/>